<comment type="caution">
    <text evidence="5">The sequence shown here is derived from an EMBL/GenBank/DDBJ whole genome shotgun (WGS) entry which is preliminary data.</text>
</comment>
<dbReference type="EMBL" id="LNNH01000010">
    <property type="protein sequence ID" value="KWW21827.1"/>
    <property type="molecule type" value="Genomic_DNA"/>
</dbReference>
<dbReference type="PANTHER" id="PTHR30502">
    <property type="entry name" value="2-KETO-3-DEOXY-L-RHAMNONATE ALDOLASE"/>
    <property type="match status" value="1"/>
</dbReference>
<name>A0A125QSI3_9BACI</name>
<dbReference type="Gene3D" id="3.20.20.60">
    <property type="entry name" value="Phosphoenolpyruvate-binding domains"/>
    <property type="match status" value="1"/>
</dbReference>
<reference evidence="5 6" key="1">
    <citation type="submission" date="2015-11" db="EMBL/GenBank/DDBJ databases">
        <title>Genome Sequence of Bacillus simplex strain VanAntwerpen2.</title>
        <authorList>
            <person name="Couger M.B."/>
        </authorList>
    </citation>
    <scope>NUCLEOTIDE SEQUENCE [LARGE SCALE GENOMIC DNA]</scope>
    <source>
        <strain evidence="5 6">VanAntwerpen02</strain>
    </source>
</reference>
<dbReference type="InterPro" id="IPR050251">
    <property type="entry name" value="HpcH-HpaI_aldolase"/>
</dbReference>
<dbReference type="AlphaFoldDB" id="A0A125QSI3"/>
<dbReference type="Proteomes" id="UP000064189">
    <property type="component" value="Unassembled WGS sequence"/>
</dbReference>
<evidence type="ECO:0000259" key="4">
    <source>
        <dbReference type="Pfam" id="PF03328"/>
    </source>
</evidence>
<evidence type="ECO:0000313" key="6">
    <source>
        <dbReference type="Proteomes" id="UP000064189"/>
    </source>
</evidence>
<evidence type="ECO:0000313" key="5">
    <source>
        <dbReference type="EMBL" id="KWW21827.1"/>
    </source>
</evidence>
<evidence type="ECO:0000256" key="1">
    <source>
        <dbReference type="ARBA" id="ARBA00005568"/>
    </source>
</evidence>
<dbReference type="GO" id="GO:0046872">
    <property type="term" value="F:metal ion binding"/>
    <property type="evidence" value="ECO:0007669"/>
    <property type="project" value="UniProtKB-KW"/>
</dbReference>
<dbReference type="Pfam" id="PF03328">
    <property type="entry name" value="HpcH_HpaI"/>
    <property type="match status" value="1"/>
</dbReference>
<dbReference type="SUPFAM" id="SSF51621">
    <property type="entry name" value="Phosphoenolpyruvate/pyruvate domain"/>
    <property type="match status" value="1"/>
</dbReference>
<sequence length="259" mass="27485">MKNEVKEKIKQGEQVLGAFIGIHSPPLVEMIGYAGFDFVVIDDEHGAFSPTELESMIRTADSCGLVPIVRVSYDPSSIQKALDRGAKGVQVPMVNTKEEALDVVSRAKFPPYGNRGVSYSTRPARYGKESGKPYLDESNENVMIIVHIETQTAASNFEAIATVPGIDLAFIGSTDLSVSMGHSVEGASHPEVQKVIHGLFEKAKELDVPIGTVAGNGAAANGAFDKGAQYVGVILNNVITSALDDVVSASKPVQPIKSS</sequence>
<keyword evidence="3" id="KW-0456">Lyase</keyword>
<dbReference type="GO" id="GO:0005737">
    <property type="term" value="C:cytoplasm"/>
    <property type="evidence" value="ECO:0007669"/>
    <property type="project" value="TreeGrafter"/>
</dbReference>
<evidence type="ECO:0000256" key="3">
    <source>
        <dbReference type="ARBA" id="ARBA00023239"/>
    </source>
</evidence>
<comment type="similarity">
    <text evidence="1">Belongs to the HpcH/HpaI aldolase family.</text>
</comment>
<dbReference type="InterPro" id="IPR015813">
    <property type="entry name" value="Pyrv/PenolPyrv_kinase-like_dom"/>
</dbReference>
<dbReference type="GO" id="GO:0016832">
    <property type="term" value="F:aldehyde-lyase activity"/>
    <property type="evidence" value="ECO:0007669"/>
    <property type="project" value="TreeGrafter"/>
</dbReference>
<keyword evidence="6" id="KW-1185">Reference proteome</keyword>
<protein>
    <recommendedName>
        <fullName evidence="4">HpcH/HpaI aldolase/citrate lyase domain-containing protein</fullName>
    </recommendedName>
</protein>
<dbReference type="InterPro" id="IPR040442">
    <property type="entry name" value="Pyrv_kinase-like_dom_sf"/>
</dbReference>
<accession>A0A125QSI3</accession>
<keyword evidence="2" id="KW-0479">Metal-binding</keyword>
<dbReference type="PANTHER" id="PTHR30502:SF0">
    <property type="entry name" value="PHOSPHOENOLPYRUVATE CARBOXYLASE FAMILY PROTEIN"/>
    <property type="match status" value="1"/>
</dbReference>
<dbReference type="RefSeq" id="WP_061140827.1">
    <property type="nucleotide sequence ID" value="NZ_LNNH01000010.1"/>
</dbReference>
<organism evidence="5 6">
    <name type="scientific">Peribacillus simplex</name>
    <dbReference type="NCBI Taxonomy" id="1478"/>
    <lineage>
        <taxon>Bacteria</taxon>
        <taxon>Bacillati</taxon>
        <taxon>Bacillota</taxon>
        <taxon>Bacilli</taxon>
        <taxon>Bacillales</taxon>
        <taxon>Bacillaceae</taxon>
        <taxon>Peribacillus</taxon>
    </lineage>
</organism>
<feature type="domain" description="HpcH/HpaI aldolase/citrate lyase" evidence="4">
    <location>
        <begin position="17"/>
        <end position="232"/>
    </location>
</feature>
<proteinExistence type="inferred from homology"/>
<gene>
    <name evidence="5" type="ORF">AS888_04880</name>
</gene>
<dbReference type="InterPro" id="IPR005000">
    <property type="entry name" value="Aldolase/citrate-lyase_domain"/>
</dbReference>
<evidence type="ECO:0000256" key="2">
    <source>
        <dbReference type="ARBA" id="ARBA00022723"/>
    </source>
</evidence>